<comment type="subcellular location">
    <subcellularLocation>
        <location evidence="1">Cytoplasm</location>
    </subcellularLocation>
</comment>
<dbReference type="PROSITE" id="PS50835">
    <property type="entry name" value="IG_LIKE"/>
    <property type="match status" value="1"/>
</dbReference>
<dbReference type="CDD" id="cd00096">
    <property type="entry name" value="Ig"/>
    <property type="match status" value="1"/>
</dbReference>
<feature type="domain" description="Ig-like" evidence="5">
    <location>
        <begin position="1"/>
        <end position="59"/>
    </location>
</feature>
<evidence type="ECO:0000313" key="6">
    <source>
        <dbReference type="EMBL" id="CAF4452943.1"/>
    </source>
</evidence>
<evidence type="ECO:0000259" key="5">
    <source>
        <dbReference type="PROSITE" id="PS50835"/>
    </source>
</evidence>
<dbReference type="AlphaFoldDB" id="A0A820SL80"/>
<organism evidence="6 7">
    <name type="scientific">Adineta steineri</name>
    <dbReference type="NCBI Taxonomy" id="433720"/>
    <lineage>
        <taxon>Eukaryota</taxon>
        <taxon>Metazoa</taxon>
        <taxon>Spiralia</taxon>
        <taxon>Gnathifera</taxon>
        <taxon>Rotifera</taxon>
        <taxon>Eurotatoria</taxon>
        <taxon>Bdelloidea</taxon>
        <taxon>Adinetida</taxon>
        <taxon>Adinetidae</taxon>
        <taxon>Adineta</taxon>
    </lineage>
</organism>
<feature type="non-terminal residue" evidence="6">
    <location>
        <position position="110"/>
    </location>
</feature>
<dbReference type="Gene3D" id="2.60.40.10">
    <property type="entry name" value="Immunoglobulins"/>
    <property type="match status" value="2"/>
</dbReference>
<evidence type="ECO:0000256" key="2">
    <source>
        <dbReference type="ARBA" id="ARBA00022490"/>
    </source>
</evidence>
<dbReference type="EMBL" id="CAJOAY010035726">
    <property type="protein sequence ID" value="CAF4452943.1"/>
    <property type="molecule type" value="Genomic_DNA"/>
</dbReference>
<dbReference type="InterPro" id="IPR007110">
    <property type="entry name" value="Ig-like_dom"/>
</dbReference>
<keyword evidence="3" id="KW-0597">Phosphoprotein</keyword>
<comment type="caution">
    <text evidence="6">The sequence shown here is derived from an EMBL/GenBank/DDBJ whole genome shotgun (WGS) entry which is preliminary data.</text>
</comment>
<dbReference type="InterPro" id="IPR036179">
    <property type="entry name" value="Ig-like_dom_sf"/>
</dbReference>
<dbReference type="InterPro" id="IPR013783">
    <property type="entry name" value="Ig-like_fold"/>
</dbReference>
<evidence type="ECO:0000256" key="4">
    <source>
        <dbReference type="ARBA" id="ARBA00023157"/>
    </source>
</evidence>
<dbReference type="GO" id="GO:0005737">
    <property type="term" value="C:cytoplasm"/>
    <property type="evidence" value="ECO:0007669"/>
    <property type="project" value="UniProtKB-SubCell"/>
</dbReference>
<dbReference type="PANTHER" id="PTHR35971:SF5">
    <property type="entry name" value="OBSCURIN LIKE CYTOSKELETAL ADAPTOR 1"/>
    <property type="match status" value="1"/>
</dbReference>
<dbReference type="Proteomes" id="UP000663881">
    <property type="component" value="Unassembled WGS sequence"/>
</dbReference>
<proteinExistence type="predicted"/>
<dbReference type="InterPro" id="IPR052385">
    <property type="entry name" value="Obscurin/Obscurin-like_Reg"/>
</dbReference>
<evidence type="ECO:0000256" key="1">
    <source>
        <dbReference type="ARBA" id="ARBA00004496"/>
    </source>
</evidence>
<protein>
    <recommendedName>
        <fullName evidence="5">Ig-like domain-containing protein</fullName>
    </recommendedName>
</protein>
<dbReference type="Pfam" id="PF07679">
    <property type="entry name" value="I-set"/>
    <property type="match status" value="1"/>
</dbReference>
<reference evidence="6" key="1">
    <citation type="submission" date="2021-02" db="EMBL/GenBank/DDBJ databases">
        <authorList>
            <person name="Nowell W R."/>
        </authorList>
    </citation>
    <scope>NUCLEOTIDE SEQUENCE</scope>
</reference>
<sequence>PNIHVKWFHEGEPISNDEHYEIRSKGAIHTLIIPKAAWNDGGEYKCVADSGAKTSASLAVKATPVTFTKLLEECVRNFGESVEFTCETSKPCRVEWFVGDKRLSPSQIDI</sequence>
<accession>A0A820SL80</accession>
<keyword evidence="2" id="KW-0963">Cytoplasm</keyword>
<gene>
    <name evidence="6" type="ORF">OKA104_LOCUS54263</name>
</gene>
<name>A0A820SL80_9BILA</name>
<evidence type="ECO:0000313" key="7">
    <source>
        <dbReference type="Proteomes" id="UP000663881"/>
    </source>
</evidence>
<feature type="non-terminal residue" evidence="6">
    <location>
        <position position="1"/>
    </location>
</feature>
<keyword evidence="4" id="KW-1015">Disulfide bond</keyword>
<dbReference type="SUPFAM" id="SSF48726">
    <property type="entry name" value="Immunoglobulin"/>
    <property type="match status" value="2"/>
</dbReference>
<dbReference type="PANTHER" id="PTHR35971">
    <property type="entry name" value="SI:DKEY-31G6.6"/>
    <property type="match status" value="1"/>
</dbReference>
<evidence type="ECO:0000256" key="3">
    <source>
        <dbReference type="ARBA" id="ARBA00022553"/>
    </source>
</evidence>
<dbReference type="InterPro" id="IPR013098">
    <property type="entry name" value="Ig_I-set"/>
</dbReference>